<dbReference type="InterPro" id="IPR014729">
    <property type="entry name" value="Rossmann-like_a/b/a_fold"/>
</dbReference>
<evidence type="ECO:0000313" key="4">
    <source>
        <dbReference type="Proteomes" id="UP000192923"/>
    </source>
</evidence>
<dbReference type="GO" id="GO:0005886">
    <property type="term" value="C:plasma membrane"/>
    <property type="evidence" value="ECO:0007669"/>
    <property type="project" value="TreeGrafter"/>
</dbReference>
<evidence type="ECO:0000313" key="3">
    <source>
        <dbReference type="EMBL" id="SMF94752.1"/>
    </source>
</evidence>
<keyword evidence="1" id="KW-0472">Membrane</keyword>
<feature type="domain" description="DUF218" evidence="2">
    <location>
        <begin position="79"/>
        <end position="241"/>
    </location>
</feature>
<dbReference type="OrthoDB" id="9809813at2"/>
<protein>
    <submittedName>
        <fullName evidence="3">Uncharacterized SAM-binding protein YcdF, DUF218 family</fullName>
    </submittedName>
</protein>
<dbReference type="STRING" id="1760988.SAMN02949497_2085"/>
<dbReference type="InterPro" id="IPR003848">
    <property type="entry name" value="DUF218"/>
</dbReference>
<reference evidence="3 4" key="1">
    <citation type="submission" date="2016-12" db="EMBL/GenBank/DDBJ databases">
        <authorList>
            <person name="Song W.-J."/>
            <person name="Kurnit D.M."/>
        </authorList>
    </citation>
    <scope>NUCLEOTIDE SEQUENCE [LARGE SCALE GENOMIC DNA]</scope>
    <source>
        <strain evidence="3 4">175</strain>
    </source>
</reference>
<gene>
    <name evidence="3" type="ORF">SAMN02949497_2085</name>
</gene>
<keyword evidence="4" id="KW-1185">Reference proteome</keyword>
<keyword evidence="1" id="KW-1133">Transmembrane helix</keyword>
<dbReference type="CDD" id="cd06259">
    <property type="entry name" value="YdcF-like"/>
    <property type="match status" value="1"/>
</dbReference>
<evidence type="ECO:0000259" key="2">
    <source>
        <dbReference type="Pfam" id="PF02698"/>
    </source>
</evidence>
<dbReference type="Pfam" id="PF02698">
    <property type="entry name" value="DUF218"/>
    <property type="match status" value="1"/>
</dbReference>
<feature type="transmembrane region" description="Helical" evidence="1">
    <location>
        <begin position="38"/>
        <end position="59"/>
    </location>
</feature>
<dbReference type="AlphaFoldDB" id="A0A1Y6D2F9"/>
<dbReference type="InterPro" id="IPR051599">
    <property type="entry name" value="Cell_Envelope_Assoc"/>
</dbReference>
<dbReference type="Gene3D" id="3.40.50.620">
    <property type="entry name" value="HUPs"/>
    <property type="match status" value="1"/>
</dbReference>
<keyword evidence="1" id="KW-0812">Transmembrane</keyword>
<accession>A0A1Y6D2F9</accession>
<sequence length="249" mass="27320">MNWNWLFTHLAAGLLLPPLNLLLLGTAGYWQARRRPRLGLSLLGLALLGLWLLATPWVAGRLLATLEPPYAPIRGDEAEAIVILGGGLRYDAPEFGGGDTLNARTLERVRYGARLQRLTGKPVLVTGGAPDNESAEGPLMKAALEAEFGVPVAWVEERSANTRENARFSAPLLKAAGIRRIYLVSHVWHLPRAIPEFEREGFGVVAAGTGYQSSGDSHFFDFLPSASALMSSYYACHEWVGRVWYRLRG</sequence>
<dbReference type="GO" id="GO:0043164">
    <property type="term" value="P:Gram-negative-bacterium-type cell wall biogenesis"/>
    <property type="evidence" value="ECO:0007669"/>
    <property type="project" value="TreeGrafter"/>
</dbReference>
<dbReference type="EMBL" id="FXAM01000001">
    <property type="protein sequence ID" value="SMF94752.1"/>
    <property type="molecule type" value="Genomic_DNA"/>
</dbReference>
<dbReference type="GO" id="GO:0000270">
    <property type="term" value="P:peptidoglycan metabolic process"/>
    <property type="evidence" value="ECO:0007669"/>
    <property type="project" value="TreeGrafter"/>
</dbReference>
<dbReference type="PANTHER" id="PTHR30336">
    <property type="entry name" value="INNER MEMBRANE PROTEIN, PROBABLE PERMEASE"/>
    <property type="match status" value="1"/>
</dbReference>
<organism evidence="3 4">
    <name type="scientific">Methylomagnum ishizawai</name>
    <dbReference type="NCBI Taxonomy" id="1760988"/>
    <lineage>
        <taxon>Bacteria</taxon>
        <taxon>Pseudomonadati</taxon>
        <taxon>Pseudomonadota</taxon>
        <taxon>Gammaproteobacteria</taxon>
        <taxon>Methylococcales</taxon>
        <taxon>Methylococcaceae</taxon>
        <taxon>Methylomagnum</taxon>
    </lineage>
</organism>
<name>A0A1Y6D2F9_9GAMM</name>
<dbReference type="PANTHER" id="PTHR30336:SF4">
    <property type="entry name" value="ENVELOPE BIOGENESIS FACTOR ELYC"/>
    <property type="match status" value="1"/>
</dbReference>
<dbReference type="Proteomes" id="UP000192923">
    <property type="component" value="Unassembled WGS sequence"/>
</dbReference>
<feature type="transmembrane region" description="Helical" evidence="1">
    <location>
        <begin position="6"/>
        <end position="26"/>
    </location>
</feature>
<dbReference type="RefSeq" id="WP_085212409.1">
    <property type="nucleotide sequence ID" value="NZ_FXAM01000001.1"/>
</dbReference>
<proteinExistence type="predicted"/>
<evidence type="ECO:0000256" key="1">
    <source>
        <dbReference type="SAM" id="Phobius"/>
    </source>
</evidence>